<dbReference type="Proteomes" id="UP001621418">
    <property type="component" value="Chromosome"/>
</dbReference>
<accession>A0ABZ1NFP6</accession>
<dbReference type="EMBL" id="CP109527">
    <property type="protein sequence ID" value="WTY38776.1"/>
    <property type="molecule type" value="Genomic_DNA"/>
</dbReference>
<keyword evidence="2" id="KW-1185">Reference proteome</keyword>
<evidence type="ECO:0000313" key="1">
    <source>
        <dbReference type="EMBL" id="WTY38776.1"/>
    </source>
</evidence>
<reference evidence="1 2" key="1">
    <citation type="submission" date="2022-10" db="EMBL/GenBank/DDBJ databases">
        <title>The complete genomes of actinobacterial strains from the NBC collection.</title>
        <authorList>
            <person name="Joergensen T.S."/>
            <person name="Alvarez Arevalo M."/>
            <person name="Sterndorff E.B."/>
            <person name="Faurdal D."/>
            <person name="Vuksanovic O."/>
            <person name="Mourched A.-S."/>
            <person name="Charusanti P."/>
            <person name="Shaw S."/>
            <person name="Blin K."/>
            <person name="Weber T."/>
        </authorList>
    </citation>
    <scope>NUCLEOTIDE SEQUENCE [LARGE SCALE GENOMIC DNA]</scope>
    <source>
        <strain evidence="1 2">NBC_01413</strain>
    </source>
</reference>
<gene>
    <name evidence="1" type="ORF">OG308_13575</name>
</gene>
<name>A0ABZ1NFP6_9NOCA</name>
<protein>
    <recommendedName>
        <fullName evidence="3">Tetratrico peptide repeat group 5 domain-containing protein</fullName>
    </recommendedName>
</protein>
<proteinExistence type="predicted"/>
<dbReference type="GeneID" id="91375296"/>
<evidence type="ECO:0000313" key="2">
    <source>
        <dbReference type="Proteomes" id="UP001621418"/>
    </source>
</evidence>
<sequence length="57" mass="6308">MTPDELDDLFSDLIVAIDRLDAGALEVMADAYDQAGDVDRARTLWELADSRRAGDRP</sequence>
<dbReference type="RefSeq" id="WP_328660925.1">
    <property type="nucleotide sequence ID" value="NZ_CP108014.1"/>
</dbReference>
<organism evidence="1 2">
    <name type="scientific">Nocardia salmonicida</name>
    <dbReference type="NCBI Taxonomy" id="53431"/>
    <lineage>
        <taxon>Bacteria</taxon>
        <taxon>Bacillati</taxon>
        <taxon>Actinomycetota</taxon>
        <taxon>Actinomycetes</taxon>
        <taxon>Mycobacteriales</taxon>
        <taxon>Nocardiaceae</taxon>
        <taxon>Nocardia</taxon>
    </lineage>
</organism>
<evidence type="ECO:0008006" key="3">
    <source>
        <dbReference type="Google" id="ProtNLM"/>
    </source>
</evidence>